<dbReference type="PIRSF" id="PIRSF001365">
    <property type="entry name" value="DHDPS"/>
    <property type="match status" value="1"/>
</dbReference>
<evidence type="ECO:0000313" key="6">
    <source>
        <dbReference type="Proteomes" id="UP000613011"/>
    </source>
</evidence>
<dbReference type="CDD" id="cd00408">
    <property type="entry name" value="DHDPS-like"/>
    <property type="match status" value="1"/>
</dbReference>
<comment type="caution">
    <text evidence="5">The sequence shown here is derived from an EMBL/GenBank/DDBJ whole genome shotgun (WGS) entry which is preliminary data.</text>
</comment>
<evidence type="ECO:0000256" key="1">
    <source>
        <dbReference type="ARBA" id="ARBA00007592"/>
    </source>
</evidence>
<dbReference type="SMART" id="SM01130">
    <property type="entry name" value="DHDPS"/>
    <property type="match status" value="1"/>
</dbReference>
<dbReference type="AlphaFoldDB" id="A0A936ZLZ9"/>
<dbReference type="InterPro" id="IPR002220">
    <property type="entry name" value="DapA-like"/>
</dbReference>
<proteinExistence type="inferred from homology"/>
<dbReference type="Pfam" id="PF00701">
    <property type="entry name" value="DHDPS"/>
    <property type="match status" value="1"/>
</dbReference>
<keyword evidence="6" id="KW-1185">Reference proteome</keyword>
<reference evidence="5" key="1">
    <citation type="submission" date="2021-01" db="EMBL/GenBank/DDBJ databases">
        <title>Ramlibacter sp. strain AW1 16S ribosomal RNA gene Genome sequencing and assembly.</title>
        <authorList>
            <person name="Kang M."/>
        </authorList>
    </citation>
    <scope>NUCLEOTIDE SEQUENCE</scope>
    <source>
        <strain evidence="5">AW1</strain>
    </source>
</reference>
<evidence type="ECO:0000256" key="3">
    <source>
        <dbReference type="PIRNR" id="PIRNR001365"/>
    </source>
</evidence>
<evidence type="ECO:0000256" key="2">
    <source>
        <dbReference type="ARBA" id="ARBA00023239"/>
    </source>
</evidence>
<protein>
    <submittedName>
        <fullName evidence="5">Dihydrodipicolinate synthase family protein</fullName>
    </submittedName>
</protein>
<keyword evidence="2 3" id="KW-0456">Lyase</keyword>
<feature type="active site" description="Schiff-base intermediate with substrate" evidence="4">
    <location>
        <position position="170"/>
    </location>
</feature>
<organism evidence="5 6">
    <name type="scientific">Ramlibacter aurantiacus</name>
    <dbReference type="NCBI Taxonomy" id="2801330"/>
    <lineage>
        <taxon>Bacteria</taxon>
        <taxon>Pseudomonadati</taxon>
        <taxon>Pseudomonadota</taxon>
        <taxon>Betaproteobacteria</taxon>
        <taxon>Burkholderiales</taxon>
        <taxon>Comamonadaceae</taxon>
        <taxon>Ramlibacter</taxon>
    </lineage>
</organism>
<dbReference type="EMBL" id="JAEQNA010000009">
    <property type="protein sequence ID" value="MBL0422638.1"/>
    <property type="molecule type" value="Genomic_DNA"/>
</dbReference>
<dbReference type="SUPFAM" id="SSF51569">
    <property type="entry name" value="Aldolase"/>
    <property type="match status" value="1"/>
</dbReference>
<gene>
    <name evidence="5" type="ORF">JI739_20055</name>
</gene>
<sequence length="302" mass="33251">MDTPIKLPGLIVPPLTPFTAELKVDEKALLAGVDYVVEDCNAAMVIAAGVEAQEYHYLTLEERKHLIDRTFEYVDRRRPVAVGISHPSFKIAVELAHHAQRIGADAVQLLAPLRPFGGEPTQQELLDYFELISRETDLPVILYLNPGPGANVSIADTIALAKLERVKYVKESSRDLSRVSRLIAEIELEGHAKYFTTMQMLLITLELGGSGITLPPPAAMLANKVIQAFVAGDMKEAARLQLQFALFPARWMHHGLTPTLKAALKILGISAGDPYPPYPPISGKDLQALEAYIKRTDLELKT</sequence>
<dbReference type="RefSeq" id="WP_201685750.1">
    <property type="nucleotide sequence ID" value="NZ_JAEQNA010000009.1"/>
</dbReference>
<evidence type="ECO:0000256" key="4">
    <source>
        <dbReference type="PIRSR" id="PIRSR001365-1"/>
    </source>
</evidence>
<dbReference type="InterPro" id="IPR013785">
    <property type="entry name" value="Aldolase_TIM"/>
</dbReference>
<dbReference type="PANTHER" id="PTHR12128:SF66">
    <property type="entry name" value="4-HYDROXY-2-OXOGLUTARATE ALDOLASE, MITOCHONDRIAL"/>
    <property type="match status" value="1"/>
</dbReference>
<dbReference type="GO" id="GO:0008840">
    <property type="term" value="F:4-hydroxy-tetrahydrodipicolinate synthase activity"/>
    <property type="evidence" value="ECO:0007669"/>
    <property type="project" value="TreeGrafter"/>
</dbReference>
<dbReference type="Proteomes" id="UP000613011">
    <property type="component" value="Unassembled WGS sequence"/>
</dbReference>
<feature type="active site" description="Proton donor/acceptor" evidence="4">
    <location>
        <position position="143"/>
    </location>
</feature>
<name>A0A936ZLZ9_9BURK</name>
<dbReference type="Gene3D" id="3.20.20.70">
    <property type="entry name" value="Aldolase class I"/>
    <property type="match status" value="1"/>
</dbReference>
<comment type="similarity">
    <text evidence="1 3">Belongs to the DapA family.</text>
</comment>
<evidence type="ECO:0000313" key="5">
    <source>
        <dbReference type="EMBL" id="MBL0422638.1"/>
    </source>
</evidence>
<accession>A0A936ZLZ9</accession>
<dbReference type="PANTHER" id="PTHR12128">
    <property type="entry name" value="DIHYDRODIPICOLINATE SYNTHASE"/>
    <property type="match status" value="1"/>
</dbReference>